<dbReference type="EMBL" id="NMUQ01000003">
    <property type="protein sequence ID" value="OXM13565.1"/>
    <property type="molecule type" value="Genomic_DNA"/>
</dbReference>
<dbReference type="RefSeq" id="WP_089526269.1">
    <property type="nucleotide sequence ID" value="NZ_NMUQ01000003.1"/>
</dbReference>
<sequence>MKETPKNALMSGKTIGVILVLFILVTIVAHVFSESARRINSTDGGDSSPIAIAAVGDFYIYNQSDVRVDTTRLSGSFVSPPNNNVLYPGQSYNYQVVVEANRDRNAYVRYTANNDNSRYIDMALRTSGTPNHITIIVTEIEGFSYSLNVESLYIKTRYTP</sequence>
<reference evidence="2 3" key="1">
    <citation type="submission" date="2017-07" db="EMBL/GenBank/DDBJ databases">
        <title>Paenibacillus herberti R33 genome sequencing and assembly.</title>
        <authorList>
            <person name="Su W."/>
        </authorList>
    </citation>
    <scope>NUCLEOTIDE SEQUENCE [LARGE SCALE GENOMIC DNA]</scope>
    <source>
        <strain evidence="2 3">R33</strain>
    </source>
</reference>
<evidence type="ECO:0000313" key="2">
    <source>
        <dbReference type="EMBL" id="OXM13565.1"/>
    </source>
</evidence>
<feature type="transmembrane region" description="Helical" evidence="1">
    <location>
        <begin position="12"/>
        <end position="32"/>
    </location>
</feature>
<gene>
    <name evidence="2" type="ORF">CGZ75_21260</name>
</gene>
<evidence type="ECO:0000256" key="1">
    <source>
        <dbReference type="SAM" id="Phobius"/>
    </source>
</evidence>
<dbReference type="Gene3D" id="2.30.30.40">
    <property type="entry name" value="SH3 Domains"/>
    <property type="match status" value="1"/>
</dbReference>
<accession>A0A229NV08</accession>
<dbReference type="AlphaFoldDB" id="A0A229NV08"/>
<dbReference type="Proteomes" id="UP000215145">
    <property type="component" value="Unassembled WGS sequence"/>
</dbReference>
<organism evidence="2 3">
    <name type="scientific">Paenibacillus herberti</name>
    <dbReference type="NCBI Taxonomy" id="1619309"/>
    <lineage>
        <taxon>Bacteria</taxon>
        <taxon>Bacillati</taxon>
        <taxon>Bacillota</taxon>
        <taxon>Bacilli</taxon>
        <taxon>Bacillales</taxon>
        <taxon>Paenibacillaceae</taxon>
        <taxon>Paenibacillus</taxon>
    </lineage>
</organism>
<comment type="caution">
    <text evidence="2">The sequence shown here is derived from an EMBL/GenBank/DDBJ whole genome shotgun (WGS) entry which is preliminary data.</text>
</comment>
<keyword evidence="1" id="KW-1133">Transmembrane helix</keyword>
<keyword evidence="1" id="KW-0812">Transmembrane</keyword>
<name>A0A229NV08_9BACL</name>
<keyword evidence="1" id="KW-0472">Membrane</keyword>
<evidence type="ECO:0000313" key="3">
    <source>
        <dbReference type="Proteomes" id="UP000215145"/>
    </source>
</evidence>
<dbReference type="OrthoDB" id="2683252at2"/>
<proteinExistence type="predicted"/>
<protein>
    <submittedName>
        <fullName evidence="2">Uncharacterized protein</fullName>
    </submittedName>
</protein>
<keyword evidence="3" id="KW-1185">Reference proteome</keyword>